<feature type="compositionally biased region" description="Basic and acidic residues" evidence="1">
    <location>
        <begin position="215"/>
        <end position="230"/>
    </location>
</feature>
<name>A0ABQ5CSE0_9ASTR</name>
<evidence type="ECO:0000313" key="2">
    <source>
        <dbReference type="EMBL" id="GJT29317.1"/>
    </source>
</evidence>
<comment type="caution">
    <text evidence="2">The sequence shown here is derived from an EMBL/GenBank/DDBJ whole genome shotgun (WGS) entry which is preliminary data.</text>
</comment>
<keyword evidence="3" id="KW-1185">Reference proteome</keyword>
<dbReference type="EMBL" id="BQNB010014533">
    <property type="protein sequence ID" value="GJT29317.1"/>
    <property type="molecule type" value="Genomic_DNA"/>
</dbReference>
<feature type="region of interest" description="Disordered" evidence="1">
    <location>
        <begin position="34"/>
        <end position="63"/>
    </location>
</feature>
<accession>A0ABQ5CSE0</accession>
<feature type="region of interest" description="Disordered" evidence="1">
    <location>
        <begin position="125"/>
        <end position="268"/>
    </location>
</feature>
<sequence>MNPLQYLIQNEHKVKQKPLLLKVTKIKVKVALAGPDPEPMKEDQTGSDSGKLHVSLAGPNPEHMDKDYLATAYRKEIPRSNRLLIISRNKYLMMLHLKVLTDTHADFNRENSCVACPKSAIPKNLKRVPKELSKPKRNKERKKQEFQLTPSGQLIKWPMDKEVQTRLKDHKRKHDSDDDDEDDDDDEGPSAGSNQGRSTKRRRSDSAASGSAKPPPKDDDQSSKKPRESEASASKQHPALTSTGWLSLTQERQCASSKHRPDPETKTF</sequence>
<feature type="compositionally biased region" description="Polar residues" evidence="1">
    <location>
        <begin position="231"/>
        <end position="256"/>
    </location>
</feature>
<evidence type="ECO:0000313" key="3">
    <source>
        <dbReference type="Proteomes" id="UP001151760"/>
    </source>
</evidence>
<feature type="compositionally biased region" description="Basic and acidic residues" evidence="1">
    <location>
        <begin position="158"/>
        <end position="167"/>
    </location>
</feature>
<evidence type="ECO:0000256" key="1">
    <source>
        <dbReference type="SAM" id="MobiDB-lite"/>
    </source>
</evidence>
<feature type="compositionally biased region" description="Basic and acidic residues" evidence="1">
    <location>
        <begin position="259"/>
        <end position="268"/>
    </location>
</feature>
<feature type="compositionally biased region" description="Acidic residues" evidence="1">
    <location>
        <begin position="177"/>
        <end position="188"/>
    </location>
</feature>
<dbReference type="Proteomes" id="UP001151760">
    <property type="component" value="Unassembled WGS sequence"/>
</dbReference>
<reference evidence="2" key="2">
    <citation type="submission" date="2022-01" db="EMBL/GenBank/DDBJ databases">
        <authorList>
            <person name="Yamashiro T."/>
            <person name="Shiraishi A."/>
            <person name="Satake H."/>
            <person name="Nakayama K."/>
        </authorList>
    </citation>
    <scope>NUCLEOTIDE SEQUENCE</scope>
</reference>
<gene>
    <name evidence="2" type="ORF">Tco_0909592</name>
</gene>
<organism evidence="2 3">
    <name type="scientific">Tanacetum coccineum</name>
    <dbReference type="NCBI Taxonomy" id="301880"/>
    <lineage>
        <taxon>Eukaryota</taxon>
        <taxon>Viridiplantae</taxon>
        <taxon>Streptophyta</taxon>
        <taxon>Embryophyta</taxon>
        <taxon>Tracheophyta</taxon>
        <taxon>Spermatophyta</taxon>
        <taxon>Magnoliopsida</taxon>
        <taxon>eudicotyledons</taxon>
        <taxon>Gunneridae</taxon>
        <taxon>Pentapetalae</taxon>
        <taxon>asterids</taxon>
        <taxon>campanulids</taxon>
        <taxon>Asterales</taxon>
        <taxon>Asteraceae</taxon>
        <taxon>Asteroideae</taxon>
        <taxon>Anthemideae</taxon>
        <taxon>Anthemidinae</taxon>
        <taxon>Tanacetum</taxon>
    </lineage>
</organism>
<protein>
    <submittedName>
        <fullName evidence="2">Uncharacterized protein</fullName>
    </submittedName>
</protein>
<reference evidence="2" key="1">
    <citation type="journal article" date="2022" name="Int. J. Mol. Sci.">
        <title>Draft Genome of Tanacetum Coccineum: Genomic Comparison of Closely Related Tanacetum-Family Plants.</title>
        <authorList>
            <person name="Yamashiro T."/>
            <person name="Shiraishi A."/>
            <person name="Nakayama K."/>
            <person name="Satake H."/>
        </authorList>
    </citation>
    <scope>NUCLEOTIDE SEQUENCE</scope>
</reference>
<proteinExistence type="predicted"/>